<dbReference type="GO" id="GO:0005886">
    <property type="term" value="C:plasma membrane"/>
    <property type="evidence" value="ECO:0007669"/>
    <property type="project" value="UniProtKB-SubCell"/>
</dbReference>
<dbReference type="GO" id="GO:0004930">
    <property type="term" value="F:G protein-coupled receptor activity"/>
    <property type="evidence" value="ECO:0007669"/>
    <property type="project" value="UniProtKB-KW"/>
</dbReference>
<feature type="transmembrane region" description="Helical" evidence="14">
    <location>
        <begin position="719"/>
        <end position="736"/>
    </location>
</feature>
<dbReference type="InterPro" id="IPR036179">
    <property type="entry name" value="Ig-like_dom_sf"/>
</dbReference>
<dbReference type="Pfam" id="PF00047">
    <property type="entry name" value="ig"/>
    <property type="match status" value="1"/>
</dbReference>
<feature type="transmembrane region" description="Helical" evidence="14">
    <location>
        <begin position="685"/>
        <end position="707"/>
    </location>
</feature>
<dbReference type="InterPro" id="IPR007110">
    <property type="entry name" value="Ig-like_dom"/>
</dbReference>
<proteinExistence type="inferred from homology"/>
<evidence type="ECO:0000256" key="9">
    <source>
        <dbReference type="ARBA" id="ARBA00023136"/>
    </source>
</evidence>
<dbReference type="AlphaFoldDB" id="A0ABD3XDT9"/>
<feature type="non-terminal residue" evidence="20">
    <location>
        <position position="925"/>
    </location>
</feature>
<evidence type="ECO:0000313" key="20">
    <source>
        <dbReference type="EMBL" id="KAL3883163.1"/>
    </source>
</evidence>
<dbReference type="InterPro" id="IPR036445">
    <property type="entry name" value="GPCR_2_extracell_dom_sf"/>
</dbReference>
<comment type="similarity">
    <text evidence="2">Belongs to the G-protein coupled receptor 2 family. Adhesion G-protein coupled receptor (ADGR) subfamily.</text>
</comment>
<dbReference type="InterPro" id="IPR013151">
    <property type="entry name" value="Immunoglobulin_dom"/>
</dbReference>
<dbReference type="Gene3D" id="2.60.220.50">
    <property type="match status" value="1"/>
</dbReference>
<dbReference type="InterPro" id="IPR013783">
    <property type="entry name" value="Ig-like_fold"/>
</dbReference>
<dbReference type="InterPro" id="IPR000832">
    <property type="entry name" value="GPCR_2_secretin-like"/>
</dbReference>
<dbReference type="CDD" id="cd15040">
    <property type="entry name" value="7tmB2_Adhesion"/>
    <property type="match status" value="1"/>
</dbReference>
<evidence type="ECO:0000259" key="17">
    <source>
        <dbReference type="PROSITE" id="PS50227"/>
    </source>
</evidence>
<evidence type="ECO:0000256" key="10">
    <source>
        <dbReference type="ARBA" id="ARBA00023157"/>
    </source>
</evidence>
<evidence type="ECO:0000256" key="12">
    <source>
        <dbReference type="ARBA" id="ARBA00023180"/>
    </source>
</evidence>
<feature type="domain" description="SEA" evidence="15">
    <location>
        <begin position="3"/>
        <end position="114"/>
    </location>
</feature>
<dbReference type="Pfam" id="PF13927">
    <property type="entry name" value="Ig_3"/>
    <property type="match status" value="1"/>
</dbReference>
<sequence length="925" mass="101509">NPVITNLTFTIRITEMNFTDDLNNSSSVLYHSTKNKFVQTLDTLLGRFQGYSGASLLSFRKGSVKADAKVSVNQFGNISTIEAVLKQNVSAGFIGLNGNTIAVDSTYFISNTGDGYYELDGINITNAGDIYNGSSVDITCITIIIGNVTPTLAWKYKGNDINPVPGSRISISDIPVEPNIFQIKYKTLSFNPVKSSDSGTYECVVMDGNLTPLVMNKTIVVLSQPEVLIQPVTQTVDAGSTVSITCHVVNDVPITQMVWYRNGTEINATNRLSDENISNGNTTTTLTRTNIQNTTRYECRGDNAAGHGNTRQAIIYVVLLWSHDSETCTNETDQRGTNWSRTLQGKYDNKSCPTGMSGEAVRYCSQGGVWNNPSYDNCIATTLLELQTLTDNVKNGLAPNKITDYLVNLTSVTNPNNMELQKAEVQVVSTILDNVIQISNNTKNISNIDVENFLEIASNVIDVKNSPSWQALIKEDKEGASVILQNVEKYSSIKAKSTNSTESVKSFTKKNLFVEIGYNPVSDIQFPMTITNGSAFNNGSSSRFVLPQDALKKGNYTSYSGAFFNIVSEIMQTNLLHNGSVINTGADLEINSAVLSLQLDPPPTSLSHPLTLTFKHFSTNYSNPNCRFWIFNATGEEKGAWSGEGCKLVSTSDDTTVCQCDHLTNFAILMSPGKTPTKDQVPLSIISTIGCAISIFCLSVTMVAHLIVWRYVKSARSSLLMNLCAALIISYVIFLAGVDRTGNKNACTAVAALLHYFYLSVFFLMLAFGIEIAVSVIYVFVTRSRIRWLLPIAWILPAVIVAVSLGVTKLEGYGNKKFCWLSIEHGLIWSFVGPATLVILLNFIIIMVVLHRMFSSSAMMSKSDKIKAKTAVRSLCVLLPITGITWVFGILSVNEDLVVFQYLFAIINSLQGLFIFLFHCVINHH</sequence>
<dbReference type="InterPro" id="IPR057244">
    <property type="entry name" value="GAIN_B"/>
</dbReference>
<evidence type="ECO:0000256" key="6">
    <source>
        <dbReference type="ARBA" id="ARBA00022737"/>
    </source>
</evidence>
<evidence type="ECO:0000256" key="5">
    <source>
        <dbReference type="ARBA" id="ARBA00022729"/>
    </source>
</evidence>
<dbReference type="PROSITE" id="PS50221">
    <property type="entry name" value="GAIN_B"/>
    <property type="match status" value="1"/>
</dbReference>
<keyword evidence="9 14" id="KW-0472">Membrane</keyword>
<feature type="domain" description="GAIN-B" evidence="16">
    <location>
        <begin position="520"/>
        <end position="676"/>
    </location>
</feature>
<dbReference type="PROSITE" id="PS50024">
    <property type="entry name" value="SEA"/>
    <property type="match status" value="1"/>
</dbReference>
<dbReference type="PROSITE" id="PS50261">
    <property type="entry name" value="G_PROTEIN_RECEP_F2_4"/>
    <property type="match status" value="1"/>
</dbReference>
<keyword evidence="4 14" id="KW-0812">Transmembrane</keyword>
<dbReference type="Gene3D" id="3.30.70.960">
    <property type="entry name" value="SEA domain"/>
    <property type="match status" value="1"/>
</dbReference>
<dbReference type="SUPFAM" id="SSF111418">
    <property type="entry name" value="Hormone receptor domain"/>
    <property type="match status" value="1"/>
</dbReference>
<dbReference type="Gene3D" id="2.60.40.10">
    <property type="entry name" value="Immunoglobulins"/>
    <property type="match status" value="2"/>
</dbReference>
<dbReference type="InterPro" id="IPR001879">
    <property type="entry name" value="GPCR_2_extracellular_dom"/>
</dbReference>
<keyword evidence="12" id="KW-0325">Glycoprotein</keyword>
<keyword evidence="8" id="KW-0297">G-protein coupled receptor</keyword>
<dbReference type="SUPFAM" id="SSF82671">
    <property type="entry name" value="SEA domain"/>
    <property type="match status" value="1"/>
</dbReference>
<dbReference type="FunFam" id="1.20.1070.10:FF:000058">
    <property type="entry name" value="Adhesion G protein-coupled receptor F5"/>
    <property type="match status" value="1"/>
</dbReference>
<dbReference type="PANTHER" id="PTHR12011:SF347">
    <property type="entry name" value="FI21270P1-RELATED"/>
    <property type="match status" value="1"/>
</dbReference>
<evidence type="ECO:0000259" key="19">
    <source>
        <dbReference type="PROSITE" id="PS50835"/>
    </source>
</evidence>
<organism evidence="20 21">
    <name type="scientific">Sinanodonta woodiana</name>
    <name type="common">Chinese pond mussel</name>
    <name type="synonym">Anodonta woodiana</name>
    <dbReference type="NCBI Taxonomy" id="1069815"/>
    <lineage>
        <taxon>Eukaryota</taxon>
        <taxon>Metazoa</taxon>
        <taxon>Spiralia</taxon>
        <taxon>Lophotrochozoa</taxon>
        <taxon>Mollusca</taxon>
        <taxon>Bivalvia</taxon>
        <taxon>Autobranchia</taxon>
        <taxon>Heteroconchia</taxon>
        <taxon>Palaeoheterodonta</taxon>
        <taxon>Unionida</taxon>
        <taxon>Unionoidea</taxon>
        <taxon>Unionidae</taxon>
        <taxon>Unioninae</taxon>
        <taxon>Sinanodonta</taxon>
    </lineage>
</organism>
<evidence type="ECO:0000256" key="11">
    <source>
        <dbReference type="ARBA" id="ARBA00023170"/>
    </source>
</evidence>
<dbReference type="PANTHER" id="PTHR12011">
    <property type="entry name" value="ADHESION G-PROTEIN COUPLED RECEPTOR"/>
    <property type="match status" value="1"/>
</dbReference>
<feature type="transmembrane region" description="Helical" evidence="14">
    <location>
        <begin position="827"/>
        <end position="850"/>
    </location>
</feature>
<accession>A0ABD3XDT9</accession>
<dbReference type="Gene3D" id="1.20.1070.10">
    <property type="entry name" value="Rhodopsin 7-helix transmembrane proteins"/>
    <property type="match status" value="1"/>
</dbReference>
<evidence type="ECO:0000256" key="13">
    <source>
        <dbReference type="ARBA" id="ARBA00023224"/>
    </source>
</evidence>
<dbReference type="InterPro" id="IPR032471">
    <property type="entry name" value="AGRL2-4_GAIN_subdom_A"/>
</dbReference>
<feature type="transmembrane region" description="Helical" evidence="14">
    <location>
        <begin position="871"/>
        <end position="893"/>
    </location>
</feature>
<feature type="transmembrane region" description="Helical" evidence="14">
    <location>
        <begin position="788"/>
        <end position="807"/>
    </location>
</feature>
<dbReference type="Pfam" id="PF16489">
    <property type="entry name" value="GAIN"/>
    <property type="match status" value="1"/>
</dbReference>
<dbReference type="Proteomes" id="UP001634394">
    <property type="component" value="Unassembled WGS sequence"/>
</dbReference>
<keyword evidence="3" id="KW-1003">Cell membrane</keyword>
<dbReference type="SUPFAM" id="SSF81321">
    <property type="entry name" value="Family A G protein-coupled receptor-like"/>
    <property type="match status" value="1"/>
</dbReference>
<dbReference type="Pfam" id="PF01390">
    <property type="entry name" value="SEA"/>
    <property type="match status" value="1"/>
</dbReference>
<evidence type="ECO:0000256" key="3">
    <source>
        <dbReference type="ARBA" id="ARBA00022475"/>
    </source>
</evidence>
<dbReference type="Pfam" id="PF01825">
    <property type="entry name" value="GPS"/>
    <property type="match status" value="1"/>
</dbReference>
<dbReference type="InterPro" id="IPR008077">
    <property type="entry name" value="GPCR_2_brain_angio_inhib"/>
</dbReference>
<keyword evidence="21" id="KW-1185">Reference proteome</keyword>
<feature type="non-terminal residue" evidence="20">
    <location>
        <position position="1"/>
    </location>
</feature>
<dbReference type="Pfam" id="PF00002">
    <property type="entry name" value="7tm_2"/>
    <property type="match status" value="1"/>
</dbReference>
<dbReference type="InterPro" id="IPR003598">
    <property type="entry name" value="Ig_sub2"/>
</dbReference>
<dbReference type="EMBL" id="JBJQND010000003">
    <property type="protein sequence ID" value="KAL3883163.1"/>
    <property type="molecule type" value="Genomic_DNA"/>
</dbReference>
<evidence type="ECO:0000259" key="15">
    <source>
        <dbReference type="PROSITE" id="PS50024"/>
    </source>
</evidence>
<dbReference type="Gene3D" id="1.25.40.610">
    <property type="match status" value="1"/>
</dbReference>
<dbReference type="InterPro" id="IPR000082">
    <property type="entry name" value="SEA_dom"/>
</dbReference>
<dbReference type="InterPro" id="IPR000203">
    <property type="entry name" value="GPS"/>
</dbReference>
<keyword evidence="13" id="KW-0807">Transducer</keyword>
<evidence type="ECO:0000256" key="4">
    <source>
        <dbReference type="ARBA" id="ARBA00022692"/>
    </source>
</evidence>
<evidence type="ECO:0000256" key="14">
    <source>
        <dbReference type="SAM" id="Phobius"/>
    </source>
</evidence>
<evidence type="ECO:0000256" key="1">
    <source>
        <dbReference type="ARBA" id="ARBA00004651"/>
    </source>
</evidence>
<evidence type="ECO:0000259" key="18">
    <source>
        <dbReference type="PROSITE" id="PS50261"/>
    </source>
</evidence>
<dbReference type="PRINTS" id="PR00249">
    <property type="entry name" value="GPCRSECRETIN"/>
</dbReference>
<evidence type="ECO:0000313" key="21">
    <source>
        <dbReference type="Proteomes" id="UP001634394"/>
    </source>
</evidence>
<feature type="domain" description="G-protein coupled receptors family 2 profile 1" evidence="17">
    <location>
        <begin position="298"/>
        <end position="382"/>
    </location>
</feature>
<dbReference type="CDD" id="cd00096">
    <property type="entry name" value="Ig"/>
    <property type="match status" value="1"/>
</dbReference>
<keyword evidence="11" id="KW-0675">Receptor</keyword>
<dbReference type="InterPro" id="IPR003599">
    <property type="entry name" value="Ig_sub"/>
</dbReference>
<evidence type="ECO:0000259" key="16">
    <source>
        <dbReference type="PROSITE" id="PS50221"/>
    </source>
</evidence>
<dbReference type="SMART" id="SM00008">
    <property type="entry name" value="HormR"/>
    <property type="match status" value="1"/>
</dbReference>
<dbReference type="InterPro" id="IPR046338">
    <property type="entry name" value="GAIN_dom_sf"/>
</dbReference>
<comment type="caution">
    <text evidence="20">The sequence shown here is derived from an EMBL/GenBank/DDBJ whole genome shotgun (WGS) entry which is preliminary data.</text>
</comment>
<protein>
    <submittedName>
        <fullName evidence="20">Uncharacterized protein</fullName>
    </submittedName>
</protein>
<dbReference type="SMART" id="SM00409">
    <property type="entry name" value="IG"/>
    <property type="match status" value="2"/>
</dbReference>
<feature type="transmembrane region" description="Helical" evidence="14">
    <location>
        <begin position="899"/>
        <end position="922"/>
    </location>
</feature>
<feature type="domain" description="G-protein coupled receptors family 2 profile 2" evidence="18">
    <location>
        <begin position="683"/>
        <end position="923"/>
    </location>
</feature>
<keyword evidence="10" id="KW-1015">Disulfide bond</keyword>
<dbReference type="SUPFAM" id="SSF48726">
    <property type="entry name" value="Immunoglobulin"/>
    <property type="match status" value="2"/>
</dbReference>
<keyword evidence="6" id="KW-0677">Repeat</keyword>
<evidence type="ECO:0000256" key="2">
    <source>
        <dbReference type="ARBA" id="ARBA00007343"/>
    </source>
</evidence>
<dbReference type="PROSITE" id="PS50835">
    <property type="entry name" value="IG_LIKE"/>
    <property type="match status" value="2"/>
</dbReference>
<comment type="subcellular location">
    <subcellularLocation>
        <location evidence="1">Cell membrane</location>
        <topology evidence="1">Multi-pass membrane protein</topology>
    </subcellularLocation>
</comment>
<dbReference type="InterPro" id="IPR017981">
    <property type="entry name" value="GPCR_2-like_7TM"/>
</dbReference>
<dbReference type="SMART" id="SM00408">
    <property type="entry name" value="IGc2"/>
    <property type="match status" value="2"/>
</dbReference>
<keyword evidence="5" id="KW-0732">Signal</keyword>
<dbReference type="InterPro" id="IPR036364">
    <property type="entry name" value="SEA_dom_sf"/>
</dbReference>
<dbReference type="Gene3D" id="4.10.1240.10">
    <property type="entry name" value="GPCR, family 2, extracellular hormone receptor domain"/>
    <property type="match status" value="1"/>
</dbReference>
<keyword evidence="7 14" id="KW-1133">Transmembrane helix</keyword>
<feature type="transmembrane region" description="Helical" evidence="14">
    <location>
        <begin position="756"/>
        <end position="781"/>
    </location>
</feature>
<reference evidence="20 21" key="1">
    <citation type="submission" date="2024-11" db="EMBL/GenBank/DDBJ databases">
        <title>Chromosome-level genome assembly of the freshwater bivalve Anodonta woodiana.</title>
        <authorList>
            <person name="Chen X."/>
        </authorList>
    </citation>
    <scope>NUCLEOTIDE SEQUENCE [LARGE SCALE GENOMIC DNA]</scope>
    <source>
        <strain evidence="20">MN2024</strain>
        <tissue evidence="20">Gills</tissue>
    </source>
</reference>
<dbReference type="PROSITE" id="PS50227">
    <property type="entry name" value="G_PROTEIN_RECEP_F2_3"/>
    <property type="match status" value="1"/>
</dbReference>
<gene>
    <name evidence="20" type="ORF">ACJMK2_029454</name>
</gene>
<feature type="domain" description="Ig-like" evidence="19">
    <location>
        <begin position="133"/>
        <end position="220"/>
    </location>
</feature>
<dbReference type="PRINTS" id="PR01694">
    <property type="entry name" value="BAIPRECURSOR"/>
</dbReference>
<dbReference type="SMART" id="SM00303">
    <property type="entry name" value="GPS"/>
    <property type="match status" value="1"/>
</dbReference>
<evidence type="ECO:0000256" key="8">
    <source>
        <dbReference type="ARBA" id="ARBA00023040"/>
    </source>
</evidence>
<feature type="domain" description="Ig-like" evidence="19">
    <location>
        <begin position="225"/>
        <end position="316"/>
    </location>
</feature>
<evidence type="ECO:0000256" key="7">
    <source>
        <dbReference type="ARBA" id="ARBA00022989"/>
    </source>
</evidence>
<name>A0ABD3XDT9_SINWO</name>